<dbReference type="AlphaFoldDB" id="A0A9N9IHE7"/>
<accession>A0A9N9IHE7</accession>
<evidence type="ECO:0000313" key="3">
    <source>
        <dbReference type="Proteomes" id="UP000789396"/>
    </source>
</evidence>
<dbReference type="OrthoDB" id="2438468at2759"/>
<dbReference type="EMBL" id="CAJVPZ010030646">
    <property type="protein sequence ID" value="CAG8737238.1"/>
    <property type="molecule type" value="Genomic_DNA"/>
</dbReference>
<sequence length="243" mass="27880">MLVSNATKFHVWLIPQRWYRDTLVEDVSEFKNEVVITVTSNENVDVFENAMQVDFSHLESICGNHIFTKPINHKMMCRQQWGKGFGMLKKALNLAIMTNRSDELYEIHEELIKEMEMELENQEDNATKNNKFEELARTINNPISIRTKGRPGKRIRAFNDMANILNNKKGKHKVLRINQGQKSVSDTKEGGVSKRKCKNCELSSHNARTYPNIVECNNVETESVSDTPEASTSKRKCSNCGLK</sequence>
<feature type="non-terminal residue" evidence="2">
    <location>
        <position position="243"/>
    </location>
</feature>
<keyword evidence="3" id="KW-1185">Reference proteome</keyword>
<protein>
    <submittedName>
        <fullName evidence="2">16449_t:CDS:1</fullName>
    </submittedName>
</protein>
<feature type="region of interest" description="Disordered" evidence="1">
    <location>
        <begin position="222"/>
        <end position="243"/>
    </location>
</feature>
<evidence type="ECO:0000313" key="2">
    <source>
        <dbReference type="EMBL" id="CAG8737238.1"/>
    </source>
</evidence>
<feature type="non-terminal residue" evidence="2">
    <location>
        <position position="1"/>
    </location>
</feature>
<name>A0A9N9IHE7_9GLOM</name>
<proteinExistence type="predicted"/>
<feature type="compositionally biased region" description="Polar residues" evidence="1">
    <location>
        <begin position="222"/>
        <end position="231"/>
    </location>
</feature>
<gene>
    <name evidence="2" type="ORF">RFULGI_LOCUS12580</name>
</gene>
<evidence type="ECO:0000256" key="1">
    <source>
        <dbReference type="SAM" id="MobiDB-lite"/>
    </source>
</evidence>
<organism evidence="2 3">
    <name type="scientific">Racocetra fulgida</name>
    <dbReference type="NCBI Taxonomy" id="60492"/>
    <lineage>
        <taxon>Eukaryota</taxon>
        <taxon>Fungi</taxon>
        <taxon>Fungi incertae sedis</taxon>
        <taxon>Mucoromycota</taxon>
        <taxon>Glomeromycotina</taxon>
        <taxon>Glomeromycetes</taxon>
        <taxon>Diversisporales</taxon>
        <taxon>Gigasporaceae</taxon>
        <taxon>Racocetra</taxon>
    </lineage>
</organism>
<reference evidence="2" key="1">
    <citation type="submission" date="2021-06" db="EMBL/GenBank/DDBJ databases">
        <authorList>
            <person name="Kallberg Y."/>
            <person name="Tangrot J."/>
            <person name="Rosling A."/>
        </authorList>
    </citation>
    <scope>NUCLEOTIDE SEQUENCE</scope>
    <source>
        <strain evidence="2">IN212</strain>
    </source>
</reference>
<comment type="caution">
    <text evidence="2">The sequence shown here is derived from an EMBL/GenBank/DDBJ whole genome shotgun (WGS) entry which is preliminary data.</text>
</comment>
<dbReference type="Proteomes" id="UP000789396">
    <property type="component" value="Unassembled WGS sequence"/>
</dbReference>